<keyword evidence="3 4" id="KW-0408">Iron</keyword>
<comment type="caution">
    <text evidence="7">The sequence shown here is derived from an EMBL/GenBank/DDBJ whole genome shotgun (WGS) entry which is preliminary data.</text>
</comment>
<accession>A0ABW4JWS7</accession>
<keyword evidence="2 4" id="KW-0479">Metal-binding</keyword>
<evidence type="ECO:0000256" key="5">
    <source>
        <dbReference type="SAM" id="Phobius"/>
    </source>
</evidence>
<gene>
    <name evidence="7" type="ORF">ACFSC7_10840</name>
</gene>
<sequence length="154" mass="16103">MHNEHRLTGSAIDPRPAYTILSVHEAAHGPAHAKDPASQSRSKTLRRSILSLAIVAPALLAASLLLATKSDAADAAAGKALALQWCAACHLVADDQPRQSDANLPAFRDIAARDGFSEAALAAFLGDPHPKMPAMSLGNREIGDLARYIASLAP</sequence>
<evidence type="ECO:0000256" key="1">
    <source>
        <dbReference type="ARBA" id="ARBA00022617"/>
    </source>
</evidence>
<dbReference type="Gene3D" id="1.10.760.10">
    <property type="entry name" value="Cytochrome c-like domain"/>
    <property type="match status" value="1"/>
</dbReference>
<evidence type="ECO:0000256" key="3">
    <source>
        <dbReference type="ARBA" id="ARBA00023004"/>
    </source>
</evidence>
<evidence type="ECO:0000256" key="4">
    <source>
        <dbReference type="PROSITE-ProRule" id="PRU00433"/>
    </source>
</evidence>
<reference evidence="8" key="1">
    <citation type="journal article" date="2019" name="Int. J. Syst. Evol. Microbiol.">
        <title>The Global Catalogue of Microorganisms (GCM) 10K type strain sequencing project: providing services to taxonomists for standard genome sequencing and annotation.</title>
        <authorList>
            <consortium name="The Broad Institute Genomics Platform"/>
            <consortium name="The Broad Institute Genome Sequencing Center for Infectious Disease"/>
            <person name="Wu L."/>
            <person name="Ma J."/>
        </authorList>
    </citation>
    <scope>NUCLEOTIDE SEQUENCE [LARGE SCALE GENOMIC DNA]</scope>
    <source>
        <strain evidence="8">JCM 3369</strain>
    </source>
</reference>
<protein>
    <submittedName>
        <fullName evidence="7">C-type cytochrome</fullName>
    </submittedName>
</protein>
<organism evidence="7 8">
    <name type="scientific">Roseibium aestuarii</name>
    <dbReference type="NCBI Taxonomy" id="2600299"/>
    <lineage>
        <taxon>Bacteria</taxon>
        <taxon>Pseudomonadati</taxon>
        <taxon>Pseudomonadota</taxon>
        <taxon>Alphaproteobacteria</taxon>
        <taxon>Hyphomicrobiales</taxon>
        <taxon>Stappiaceae</taxon>
        <taxon>Roseibium</taxon>
    </lineage>
</organism>
<keyword evidence="5" id="KW-1133">Transmembrane helix</keyword>
<evidence type="ECO:0000313" key="7">
    <source>
        <dbReference type="EMBL" id="MFD1696011.1"/>
    </source>
</evidence>
<dbReference type="InterPro" id="IPR009056">
    <property type="entry name" value="Cyt_c-like_dom"/>
</dbReference>
<evidence type="ECO:0000259" key="6">
    <source>
        <dbReference type="PROSITE" id="PS51007"/>
    </source>
</evidence>
<feature type="domain" description="Cytochrome c" evidence="6">
    <location>
        <begin position="73"/>
        <end position="153"/>
    </location>
</feature>
<keyword evidence="5" id="KW-0472">Membrane</keyword>
<feature type="transmembrane region" description="Helical" evidence="5">
    <location>
        <begin position="49"/>
        <end position="67"/>
    </location>
</feature>
<dbReference type="InterPro" id="IPR036909">
    <property type="entry name" value="Cyt_c-like_dom_sf"/>
</dbReference>
<keyword evidence="8" id="KW-1185">Reference proteome</keyword>
<evidence type="ECO:0000256" key="2">
    <source>
        <dbReference type="ARBA" id="ARBA00022723"/>
    </source>
</evidence>
<keyword evidence="5" id="KW-0812">Transmembrane</keyword>
<dbReference type="SUPFAM" id="SSF46626">
    <property type="entry name" value="Cytochrome c"/>
    <property type="match status" value="1"/>
</dbReference>
<dbReference type="PROSITE" id="PS51007">
    <property type="entry name" value="CYTC"/>
    <property type="match status" value="1"/>
</dbReference>
<name>A0ABW4JWS7_9HYPH</name>
<evidence type="ECO:0000313" key="8">
    <source>
        <dbReference type="Proteomes" id="UP001597327"/>
    </source>
</evidence>
<dbReference type="Proteomes" id="UP001597327">
    <property type="component" value="Unassembled WGS sequence"/>
</dbReference>
<dbReference type="EMBL" id="JBHUFA010000003">
    <property type="protein sequence ID" value="MFD1696011.1"/>
    <property type="molecule type" value="Genomic_DNA"/>
</dbReference>
<proteinExistence type="predicted"/>
<dbReference type="Pfam" id="PF13442">
    <property type="entry name" value="Cytochrome_CBB3"/>
    <property type="match status" value="1"/>
</dbReference>
<dbReference type="RefSeq" id="WP_244304727.1">
    <property type="nucleotide sequence ID" value="NZ_JBHUFA010000003.1"/>
</dbReference>
<keyword evidence="1 4" id="KW-0349">Heme</keyword>